<protein>
    <submittedName>
        <fullName evidence="1">Transketolase domain protein</fullName>
    </submittedName>
</protein>
<dbReference type="AlphaFoldDB" id="A0A0G0HXX5"/>
<gene>
    <name evidence="1" type="ORF">US19_C0020G0030</name>
</gene>
<dbReference type="Proteomes" id="UP000034492">
    <property type="component" value="Unassembled WGS sequence"/>
</dbReference>
<proteinExistence type="predicted"/>
<accession>A0A0G0HXX5</accession>
<comment type="caution">
    <text evidence="1">The sequence shown here is derived from an EMBL/GenBank/DDBJ whole genome shotgun (WGS) entry which is preliminary data.</text>
</comment>
<sequence>TIPGKGVDFMENDYKWHGAPPGASDMEGEPKKEEQAKIALKELRTLRGKIRSEHE</sequence>
<feature type="non-terminal residue" evidence="1">
    <location>
        <position position="1"/>
    </location>
</feature>
<evidence type="ECO:0000313" key="2">
    <source>
        <dbReference type="Proteomes" id="UP000034492"/>
    </source>
</evidence>
<evidence type="ECO:0000313" key="1">
    <source>
        <dbReference type="EMBL" id="KKQ08741.1"/>
    </source>
</evidence>
<reference evidence="1 2" key="1">
    <citation type="journal article" date="2015" name="Nature">
        <title>rRNA introns, odd ribosomes, and small enigmatic genomes across a large radiation of phyla.</title>
        <authorList>
            <person name="Brown C.T."/>
            <person name="Hug L.A."/>
            <person name="Thomas B.C."/>
            <person name="Sharon I."/>
            <person name="Castelle C.J."/>
            <person name="Singh A."/>
            <person name="Wilkins M.J."/>
            <person name="Williams K.H."/>
            <person name="Banfield J.F."/>
        </authorList>
    </citation>
    <scope>NUCLEOTIDE SEQUENCE [LARGE SCALE GENOMIC DNA]</scope>
</reference>
<dbReference type="EMBL" id="LBSA01000020">
    <property type="protein sequence ID" value="KKQ08741.1"/>
    <property type="molecule type" value="Genomic_DNA"/>
</dbReference>
<organism evidence="1 2">
    <name type="scientific">Candidatus Daviesbacteria bacterium GW2011_GWB1_36_5</name>
    <dbReference type="NCBI Taxonomy" id="1618426"/>
    <lineage>
        <taxon>Bacteria</taxon>
        <taxon>Candidatus Daviesiibacteriota</taxon>
    </lineage>
</organism>
<name>A0A0G0HXX5_9BACT</name>